<keyword evidence="2" id="KW-0812">Transmembrane</keyword>
<feature type="transmembrane region" description="Helical" evidence="2">
    <location>
        <begin position="66"/>
        <end position="82"/>
    </location>
</feature>
<keyword evidence="5" id="KW-1185">Reference proteome</keyword>
<dbReference type="EMBL" id="BGPR01017565">
    <property type="protein sequence ID" value="GBN76529.1"/>
    <property type="molecule type" value="Genomic_DNA"/>
</dbReference>
<dbReference type="Proteomes" id="UP000499080">
    <property type="component" value="Unassembled WGS sequence"/>
</dbReference>
<name>A0A4Y2RMP2_ARAVE</name>
<evidence type="ECO:0000313" key="4">
    <source>
        <dbReference type="EMBL" id="GBN76529.1"/>
    </source>
</evidence>
<dbReference type="EMBL" id="BGPR01145793">
    <property type="protein sequence ID" value="GBN76432.1"/>
    <property type="molecule type" value="Genomic_DNA"/>
</dbReference>
<feature type="region of interest" description="Disordered" evidence="1">
    <location>
        <begin position="25"/>
        <end position="54"/>
    </location>
</feature>
<reference evidence="4 5" key="1">
    <citation type="journal article" date="2019" name="Sci. Rep.">
        <title>Orb-weaving spider Araneus ventricosus genome elucidates the spidroin gene catalogue.</title>
        <authorList>
            <person name="Kono N."/>
            <person name="Nakamura H."/>
            <person name="Ohtoshi R."/>
            <person name="Moran D.A.P."/>
            <person name="Shinohara A."/>
            <person name="Yoshida Y."/>
            <person name="Fujiwara M."/>
            <person name="Mori M."/>
            <person name="Tomita M."/>
            <person name="Arakawa K."/>
        </authorList>
    </citation>
    <scope>NUCLEOTIDE SEQUENCE [LARGE SCALE GENOMIC DNA]</scope>
</reference>
<evidence type="ECO:0000313" key="5">
    <source>
        <dbReference type="Proteomes" id="UP000499080"/>
    </source>
</evidence>
<accession>A0A4Y2RMP2</accession>
<evidence type="ECO:0000256" key="1">
    <source>
        <dbReference type="SAM" id="MobiDB-lite"/>
    </source>
</evidence>
<gene>
    <name evidence="3" type="ORF">AVEN_267666_1</name>
    <name evidence="4" type="ORF">AVEN_6600_1</name>
</gene>
<comment type="caution">
    <text evidence="4">The sequence shown here is derived from an EMBL/GenBank/DDBJ whole genome shotgun (WGS) entry which is preliminary data.</text>
</comment>
<organism evidence="4 5">
    <name type="scientific">Araneus ventricosus</name>
    <name type="common">Orbweaver spider</name>
    <name type="synonym">Epeira ventricosa</name>
    <dbReference type="NCBI Taxonomy" id="182803"/>
    <lineage>
        <taxon>Eukaryota</taxon>
        <taxon>Metazoa</taxon>
        <taxon>Ecdysozoa</taxon>
        <taxon>Arthropoda</taxon>
        <taxon>Chelicerata</taxon>
        <taxon>Arachnida</taxon>
        <taxon>Araneae</taxon>
        <taxon>Araneomorphae</taxon>
        <taxon>Entelegynae</taxon>
        <taxon>Araneoidea</taxon>
        <taxon>Araneidae</taxon>
        <taxon>Araneus</taxon>
    </lineage>
</organism>
<keyword evidence="2" id="KW-1133">Transmembrane helix</keyword>
<sequence length="119" mass="13306">MWAWRMLNLMSSVIPSGVVPKFGEGVTPQASSSDRGSKLRGSAKSNPRVASKRSVNPPVVVRMQEILILYIVLHTYIVLFKFNTLTTGRRLIDVLFSAHTDRPSIIRRLLPSAYQPVVD</sequence>
<dbReference type="AlphaFoldDB" id="A0A4Y2RMP2"/>
<evidence type="ECO:0000256" key="2">
    <source>
        <dbReference type="SAM" id="Phobius"/>
    </source>
</evidence>
<proteinExistence type="predicted"/>
<keyword evidence="2" id="KW-0472">Membrane</keyword>
<evidence type="ECO:0000313" key="3">
    <source>
        <dbReference type="EMBL" id="GBN76432.1"/>
    </source>
</evidence>
<protein>
    <submittedName>
        <fullName evidence="4">Uncharacterized protein</fullName>
    </submittedName>
</protein>